<evidence type="ECO:0000313" key="3">
    <source>
        <dbReference type="Proteomes" id="UP001579974"/>
    </source>
</evidence>
<protein>
    <submittedName>
        <fullName evidence="2">Transglycosylase SLT domain-containing protein</fullName>
    </submittedName>
</protein>
<dbReference type="Gene3D" id="1.10.530.10">
    <property type="match status" value="1"/>
</dbReference>
<dbReference type="Pfam" id="PF01464">
    <property type="entry name" value="SLT"/>
    <property type="match status" value="1"/>
</dbReference>
<dbReference type="InterPro" id="IPR023346">
    <property type="entry name" value="Lysozyme-like_dom_sf"/>
</dbReference>
<accession>A0ABV5AKG3</accession>
<name>A0ABV5AKG3_9BACL</name>
<feature type="domain" description="Transglycosylase SLT" evidence="1">
    <location>
        <begin position="975"/>
        <end position="1051"/>
    </location>
</feature>
<sequence>MAEINDLDLKLNIIANDEASEALKELAGVLDALKESLAEFDDLNPFAKMDEAATDLSDLLSELDDRTTDLRDVLDAIGESDALVRLSDDMADLNGQGSRFTETLADMRDELVKTLDEAERDPFEAWSAPIKDIQDALRAVLEDTMAIDSDAGKAPFSDMVKSVQQLNTELSTTVDEVQKLAEGMRAVVSGEESGLSSAIAALGNAANGTSSSRSGSKSLPELTAQEATTWFSQLNESQVPESLKEAYQKAQDEWLGWNSTTANEEAPLEFYNQFRDYMNAQNAPAPSKTPAVTKTPVPSWLNSVNGANSLMNELPMKFLTTGMNAMMGYYGIQSLVNAGNNFQYINQLRTMNNMSVNGAAQAYAMLASAGMSGSSGVSFLSNLAGNLQNIFTPQVGTGALSQQAIELESLGINQADTVTSPWELLNTIGTQYRKFLSQGQGTKASQLLNLTGTTQLAPLLSNWNSMEQQMSGINLNMTPSQLNNAVKQNMTLQGDMQQLGLAFASLAVKLEPLVGKITNAVTGIANAINSGKGPIGDLKSAIESVAKNLGALPLVFTGVAASIKATSFTFDVLSGMGVLGEVGGKLTLGKLLGKGIGGIGRLLGIGGTAAEAGEGAAEAGLGIAGGLEAAGAAADATGVGLPIGLALGGIGVLVAGLTELGTHFKQVSQFTKQAGNDISKWSSEAGQHISSWAQNAGDHIHNWADVSSNEFYNWVGNTSQRISQWATNTDSNVRSGLNSMFNRFSTWGQDLGSDFQTWSGDIRTRWDTWGTDLLSDFSSWSDTIKTDFHAWGTDLGRDYDSWSQTIRSDWNTWGTNLRKDFGGWSSTINSDWNTWGTDLRRYFSSWSGTIGSDWSTWGKDLHTEFGSWSKTISGSWTSWGSTLNKDFGSWSKTVSNSWNSWGKSLDSDLKNFTKSTSLTWNSWMTNLGNSLSSLWQKVKNWFGGGNGVTSTPVKLSGTVTSWIKDAMKDAGVSGSAWLNTLEHLVSAESGGNPNAVNSQTVDGQHATGIAQMLPSTFAEYMKAGMNNILNPIDNLTASIRYILTRYGSPHNLVAKTGLGSSNYVGYATGGILQEPIVGIGLNSGTHYMLGEDGPEAVVPLNGSNTNVNGGLPTGGTAPRRNVNQNFNIQVVLQGTSNNARQMAQQVADELVRQLKLRGNFDWSF</sequence>
<keyword evidence="3" id="KW-1185">Reference proteome</keyword>
<proteinExistence type="predicted"/>
<organism evidence="2 3">
    <name type="scientific">Alicyclobacillus fastidiosus</name>
    <dbReference type="NCBI Taxonomy" id="392011"/>
    <lineage>
        <taxon>Bacteria</taxon>
        <taxon>Bacillati</taxon>
        <taxon>Bacillota</taxon>
        <taxon>Bacilli</taxon>
        <taxon>Bacillales</taxon>
        <taxon>Alicyclobacillaceae</taxon>
        <taxon>Alicyclobacillus</taxon>
    </lineage>
</organism>
<dbReference type="InterPro" id="IPR008258">
    <property type="entry name" value="Transglycosylase_SLT_dom_1"/>
</dbReference>
<dbReference type="RefSeq" id="WP_275473456.1">
    <property type="nucleotide sequence ID" value="NZ_CP162940.1"/>
</dbReference>
<comment type="caution">
    <text evidence="2">The sequence shown here is derived from an EMBL/GenBank/DDBJ whole genome shotgun (WGS) entry which is preliminary data.</text>
</comment>
<evidence type="ECO:0000313" key="2">
    <source>
        <dbReference type="EMBL" id="MFB5192755.1"/>
    </source>
</evidence>
<gene>
    <name evidence="2" type="ORF">KKP3000_001966</name>
</gene>
<evidence type="ECO:0000259" key="1">
    <source>
        <dbReference type="Pfam" id="PF01464"/>
    </source>
</evidence>
<dbReference type="SUPFAM" id="SSF53955">
    <property type="entry name" value="Lysozyme-like"/>
    <property type="match status" value="1"/>
</dbReference>
<dbReference type="Proteomes" id="UP001579974">
    <property type="component" value="Unassembled WGS sequence"/>
</dbReference>
<reference evidence="2 3" key="1">
    <citation type="journal article" date="2024" name="Int. J. Mol. Sci.">
        <title>Exploration of Alicyclobacillus spp. Genome in Search of Antibiotic Resistance.</title>
        <authorList>
            <person name="Bucka-Kolendo J."/>
            <person name="Kiousi D.E."/>
            <person name="Dekowska A."/>
            <person name="Mikolajczuk-Szczyrba A."/>
            <person name="Karadedos D.M."/>
            <person name="Michael P."/>
            <person name="Galanis A."/>
            <person name="Sokolowska B."/>
        </authorList>
    </citation>
    <scope>NUCLEOTIDE SEQUENCE [LARGE SCALE GENOMIC DNA]</scope>
    <source>
        <strain evidence="2 3">KKP 3000</strain>
    </source>
</reference>
<dbReference type="EMBL" id="JBDXSU010000027">
    <property type="protein sequence ID" value="MFB5192755.1"/>
    <property type="molecule type" value="Genomic_DNA"/>
</dbReference>